<dbReference type="PROSITE" id="PS51257">
    <property type="entry name" value="PROKAR_LIPOPROTEIN"/>
    <property type="match status" value="1"/>
</dbReference>
<evidence type="ECO:0000256" key="1">
    <source>
        <dbReference type="SAM" id="MobiDB-lite"/>
    </source>
</evidence>
<organism evidence="2 3">
    <name type="scientific">Corynebacterium suicordis DSM 45110</name>
    <dbReference type="NCBI Taxonomy" id="1121369"/>
    <lineage>
        <taxon>Bacteria</taxon>
        <taxon>Bacillati</taxon>
        <taxon>Actinomycetota</taxon>
        <taxon>Actinomycetes</taxon>
        <taxon>Mycobacteriales</taxon>
        <taxon>Corynebacteriaceae</taxon>
        <taxon>Corynebacterium</taxon>
    </lineage>
</organism>
<feature type="region of interest" description="Disordered" evidence="1">
    <location>
        <begin position="34"/>
        <end position="129"/>
    </location>
</feature>
<proteinExistence type="predicted"/>
<comment type="caution">
    <text evidence="2">The sequence shown here is derived from an EMBL/GenBank/DDBJ whole genome shotgun (WGS) entry which is preliminary data.</text>
</comment>
<keyword evidence="3" id="KW-1185">Reference proteome</keyword>
<feature type="compositionally biased region" description="Low complexity" evidence="1">
    <location>
        <begin position="40"/>
        <end position="54"/>
    </location>
</feature>
<evidence type="ECO:0008006" key="4">
    <source>
        <dbReference type="Google" id="ProtNLM"/>
    </source>
</evidence>
<sequence>MTANQSRVLPGRNRVAAAFGGAILMLSFLAGCGSDEEANSASSDNGPSSSVSSSALPTAGTAPGSAGNAESSAPNPADVAVNEEFHAPADFTPPPVVSEPPASLDQGRYAPYGLAEDGQPKIPADAPRDQQCSIIKGTKCSDEDVKAFEKMCTDKPLLCANYFSNDRSDLAQQQ</sequence>
<dbReference type="EMBL" id="JADKMY010000002">
    <property type="protein sequence ID" value="MBF4553741.1"/>
    <property type="molecule type" value="Genomic_DNA"/>
</dbReference>
<dbReference type="RefSeq" id="WP_194556648.1">
    <property type="nucleotide sequence ID" value="NZ_JADKMY010000002.1"/>
</dbReference>
<evidence type="ECO:0000313" key="3">
    <source>
        <dbReference type="Proteomes" id="UP000635902"/>
    </source>
</evidence>
<reference evidence="2 3" key="1">
    <citation type="submission" date="2020-10" db="EMBL/GenBank/DDBJ databases">
        <title>Novel species in genus Corynebacterium.</title>
        <authorList>
            <person name="Zhang G."/>
        </authorList>
    </citation>
    <scope>NUCLEOTIDE SEQUENCE [LARGE SCALE GENOMIC DNA]</scope>
    <source>
        <strain evidence="2 3">DSM 45110</strain>
    </source>
</reference>
<evidence type="ECO:0000313" key="2">
    <source>
        <dbReference type="EMBL" id="MBF4553741.1"/>
    </source>
</evidence>
<gene>
    <name evidence="2" type="ORF">IRY30_06570</name>
</gene>
<protein>
    <recommendedName>
        <fullName evidence="4">Secreted protein</fullName>
    </recommendedName>
</protein>
<name>A0ABR9ZJW9_9CORY</name>
<accession>A0ABR9ZJW9</accession>
<dbReference type="Proteomes" id="UP000635902">
    <property type="component" value="Unassembled WGS sequence"/>
</dbReference>